<evidence type="ECO:0000259" key="3">
    <source>
        <dbReference type="Pfam" id="PF25449"/>
    </source>
</evidence>
<sequence length="779" mass="86518">MSVPRQQIKRILEQKAKLYQRITTSSDIPEEDGSDYYLVDFQKKAIDALVDDRERRRQREEEKEEEAERRALDEAVPPPSTPDEEWVDFTDSLGRSRRCMRKDLDALKRRDEELARGQAGKSTLTSAPDSSAIAEGATLMSEDMHKEKMRLKWEEETETLMGQEHGQTHYSNVRFDEIRNHGVGFYQFSKDHEIREEQLENLKKMREETMGERSRQEKVKDKRKAMMEARLAKVRQRRKLKPGTSGEETKNEETVDGPSEQPGSHPVSEGESNEAKNTEKMAVNEAEAAEKRKMHVRDWDKGKQNDPSNWGHKNYVEGRRDEREAEFAPPSAYFADSGRQKSAQGRSQSNPIDQMRARRLQKSMTGVNSNFAPPASYGRDTAPPSKSRGGLLSSANATIGSVQPPVKEIPVTDNLDSIPLPPSQKKTCSAAITKGDGGSSSVTKPRQVDLNTSSNHLTRALELSQSSNSQTSSVHPSPQPGPSSPPLDQTSSYSQSQFPSGLPQHLPGVYPSSDANSAFPYVHGAAETPSLLYQTYSHSQNPNAEVNAVSTYQGFPSNSFSAHATTQDSSSGHAPLYPNQAAYPTYAYPDITSASASNVTGISQQTAGGGYAPQYPSQTPHFSNYPSYPCNAPIASQQHTASTEETVPQNSDPSSYFAESLKRPHAQEQPPTTSEVKKSKVPKSFFVDTRFVQNENESNDEMTATDQSVSAVPYTFGSFTAARQAVSDQYEDTVALSRDKNQISGGPMLYTEEQQQQQLKQQEEEEAALKVTEFLDSFK</sequence>
<dbReference type="PANTHER" id="PTHR15885:SF1">
    <property type="entry name" value="COILED-COIL DOMAIN-CONTAINING PROTEIN 174"/>
    <property type="match status" value="1"/>
</dbReference>
<dbReference type="Pfam" id="PF25449">
    <property type="entry name" value="CCDC174_GRSR"/>
    <property type="match status" value="1"/>
</dbReference>
<feature type="compositionally biased region" description="Basic and acidic residues" evidence="2">
    <location>
        <begin position="314"/>
        <end position="326"/>
    </location>
</feature>
<feature type="compositionally biased region" description="Polar residues" evidence="2">
    <location>
        <begin position="340"/>
        <end position="352"/>
    </location>
</feature>
<dbReference type="RefSeq" id="XP_035825225.1">
    <property type="nucleotide sequence ID" value="XM_035969332.1"/>
</dbReference>
<feature type="compositionally biased region" description="Polar residues" evidence="2">
    <location>
        <begin position="120"/>
        <end position="129"/>
    </location>
</feature>
<evidence type="ECO:0000256" key="1">
    <source>
        <dbReference type="ARBA" id="ARBA00023054"/>
    </source>
</evidence>
<organism evidence="4 5">
    <name type="scientific">Aplysia californica</name>
    <name type="common">California sea hare</name>
    <dbReference type="NCBI Taxonomy" id="6500"/>
    <lineage>
        <taxon>Eukaryota</taxon>
        <taxon>Metazoa</taxon>
        <taxon>Spiralia</taxon>
        <taxon>Lophotrochozoa</taxon>
        <taxon>Mollusca</taxon>
        <taxon>Gastropoda</taxon>
        <taxon>Heterobranchia</taxon>
        <taxon>Euthyneura</taxon>
        <taxon>Tectipleura</taxon>
        <taxon>Aplysiida</taxon>
        <taxon>Aplysioidea</taxon>
        <taxon>Aplysiidae</taxon>
        <taxon>Aplysia</taxon>
    </lineage>
</organism>
<gene>
    <name evidence="5" type="primary">LOC101856420</name>
</gene>
<reference evidence="5" key="1">
    <citation type="submission" date="2025-08" db="UniProtKB">
        <authorList>
            <consortium name="RefSeq"/>
        </authorList>
    </citation>
    <scope>IDENTIFICATION</scope>
</reference>
<feature type="compositionally biased region" description="Basic and acidic residues" evidence="2">
    <location>
        <begin position="203"/>
        <end position="231"/>
    </location>
</feature>
<feature type="compositionally biased region" description="Polar residues" evidence="2">
    <location>
        <begin position="362"/>
        <end position="371"/>
    </location>
</feature>
<evidence type="ECO:0000313" key="4">
    <source>
        <dbReference type="Proteomes" id="UP000694888"/>
    </source>
</evidence>
<accession>A0ABM1VS33</accession>
<proteinExistence type="predicted"/>
<dbReference type="PANTHER" id="PTHR15885">
    <property type="entry name" value="COILED-COIL DOMAIN-CONTAINING PROTEIN 174"/>
    <property type="match status" value="1"/>
</dbReference>
<evidence type="ECO:0000313" key="5">
    <source>
        <dbReference type="RefSeq" id="XP_035825225.1"/>
    </source>
</evidence>
<dbReference type="GeneID" id="101856420"/>
<evidence type="ECO:0000256" key="2">
    <source>
        <dbReference type="SAM" id="MobiDB-lite"/>
    </source>
</evidence>
<feature type="region of interest" description="Disordered" evidence="2">
    <location>
        <begin position="111"/>
        <end position="132"/>
    </location>
</feature>
<feature type="compositionally biased region" description="Basic and acidic residues" evidence="2">
    <location>
        <begin position="52"/>
        <end position="73"/>
    </location>
</feature>
<dbReference type="Proteomes" id="UP000694888">
    <property type="component" value="Unplaced"/>
</dbReference>
<feature type="compositionally biased region" description="Basic and acidic residues" evidence="2">
    <location>
        <begin position="288"/>
        <end position="304"/>
    </location>
</feature>
<name>A0ABM1VS33_APLCA</name>
<protein>
    <submittedName>
        <fullName evidence="5">Coiled-coil domain-containing protein 174 isoform X2</fullName>
    </submittedName>
</protein>
<feature type="compositionally biased region" description="Low complexity" evidence="2">
    <location>
        <begin position="464"/>
        <end position="476"/>
    </location>
</feature>
<feature type="compositionally biased region" description="Polar residues" evidence="2">
    <location>
        <begin position="487"/>
        <end position="499"/>
    </location>
</feature>
<feature type="compositionally biased region" description="Polar residues" evidence="2">
    <location>
        <begin position="439"/>
        <end position="457"/>
    </location>
</feature>
<feature type="region of interest" description="Disordered" evidence="2">
    <location>
        <begin position="629"/>
        <end position="680"/>
    </location>
</feature>
<feature type="region of interest" description="Disordered" evidence="2">
    <location>
        <begin position="52"/>
        <end position="87"/>
    </location>
</feature>
<feature type="domain" description="CCDC174 alpha/beta GRSR" evidence="3">
    <location>
        <begin position="86"/>
        <end position="114"/>
    </location>
</feature>
<keyword evidence="4" id="KW-1185">Reference proteome</keyword>
<dbReference type="Pfam" id="PF13300">
    <property type="entry name" value="DUF4078"/>
    <property type="match status" value="1"/>
</dbReference>
<dbReference type="InterPro" id="IPR057464">
    <property type="entry name" value="CCDC174_GRSR"/>
</dbReference>
<feature type="region of interest" description="Disordered" evidence="2">
    <location>
        <begin position="203"/>
        <end position="521"/>
    </location>
</feature>
<dbReference type="InterPro" id="IPR025066">
    <property type="entry name" value="CCDC174-like"/>
</dbReference>
<feature type="compositionally biased region" description="Basic residues" evidence="2">
    <location>
        <begin position="232"/>
        <end position="241"/>
    </location>
</feature>
<keyword evidence="1" id="KW-0175">Coiled coil</keyword>
<feature type="compositionally biased region" description="Polar residues" evidence="2">
    <location>
        <begin position="634"/>
        <end position="654"/>
    </location>
</feature>